<proteinExistence type="predicted"/>
<evidence type="ECO:0000313" key="2">
    <source>
        <dbReference type="EMBL" id="KFD47037.1"/>
    </source>
</evidence>
<protein>
    <submittedName>
        <fullName evidence="4">Uncharacterized protein</fullName>
    </submittedName>
</protein>
<sequence>MPPAISSAILTYDCAICQESPLLKALVALASVALPIIMFSCCVQKSRKKLVPSECKKEISKGLSMKEVPAIPIIDQAVFNPFSGYVDKPLPGLSSHLTRRAWDEACSSDIDNETSAEKSIEILFNSMHRAMETIAEEENELLNDEKRPTQTVTK</sequence>
<dbReference type="AlphaFoldDB" id="A0A085NDH3"/>
<evidence type="ECO:0000256" key="1">
    <source>
        <dbReference type="SAM" id="Coils"/>
    </source>
</evidence>
<name>A0A085NDH3_9BILA</name>
<dbReference type="EMBL" id="KL363342">
    <property type="protein sequence ID" value="KFD47040.1"/>
    <property type="molecule type" value="Genomic_DNA"/>
</dbReference>
<reference evidence="4 5" key="1">
    <citation type="journal article" date="2014" name="Nat. Genet.">
        <title>Genome and transcriptome of the porcine whipworm Trichuris suis.</title>
        <authorList>
            <person name="Jex A.R."/>
            <person name="Nejsum P."/>
            <person name="Schwarz E.M."/>
            <person name="Hu L."/>
            <person name="Young N.D."/>
            <person name="Hall R.S."/>
            <person name="Korhonen P.K."/>
            <person name="Liao S."/>
            <person name="Thamsborg S."/>
            <person name="Xia J."/>
            <person name="Xu P."/>
            <person name="Wang S."/>
            <person name="Scheerlinck J.P."/>
            <person name="Hofmann A."/>
            <person name="Sternberg P.W."/>
            <person name="Wang J."/>
            <person name="Gasser R.B."/>
        </authorList>
    </citation>
    <scope>NUCLEOTIDE SEQUENCE [LARGE SCALE GENOMIC DNA]</scope>
    <source>
        <strain evidence="4">DCEP-RM93F</strain>
        <strain evidence="2">DCEP-RM93M</strain>
    </source>
</reference>
<dbReference type="EMBL" id="KL363342">
    <property type="protein sequence ID" value="KFD47037.1"/>
    <property type="molecule type" value="Genomic_DNA"/>
</dbReference>
<evidence type="ECO:0000313" key="3">
    <source>
        <dbReference type="EMBL" id="KFD47040.1"/>
    </source>
</evidence>
<keyword evidence="1" id="KW-0175">Coiled coil</keyword>
<evidence type="ECO:0000313" key="4">
    <source>
        <dbReference type="EMBL" id="KFD67519.1"/>
    </source>
</evidence>
<keyword evidence="5" id="KW-1185">Reference proteome</keyword>
<feature type="coiled-coil region" evidence="1">
    <location>
        <begin position="120"/>
        <end position="147"/>
    </location>
</feature>
<dbReference type="Proteomes" id="UP000030764">
    <property type="component" value="Unassembled WGS sequence"/>
</dbReference>
<dbReference type="Proteomes" id="UP000030758">
    <property type="component" value="Unassembled WGS sequence"/>
</dbReference>
<feature type="non-terminal residue" evidence="4">
    <location>
        <position position="154"/>
    </location>
</feature>
<dbReference type="EMBL" id="KL367514">
    <property type="protein sequence ID" value="KFD67519.1"/>
    <property type="molecule type" value="Genomic_DNA"/>
</dbReference>
<accession>A0A085NDH3</accession>
<evidence type="ECO:0000313" key="5">
    <source>
        <dbReference type="Proteomes" id="UP000030764"/>
    </source>
</evidence>
<gene>
    <name evidence="2" type="ORF">M513_12080</name>
    <name evidence="3" type="ORF">M513_12083</name>
    <name evidence="4" type="ORF">M514_20360</name>
</gene>
<organism evidence="4">
    <name type="scientific">Trichuris suis</name>
    <name type="common">pig whipworm</name>
    <dbReference type="NCBI Taxonomy" id="68888"/>
    <lineage>
        <taxon>Eukaryota</taxon>
        <taxon>Metazoa</taxon>
        <taxon>Ecdysozoa</taxon>
        <taxon>Nematoda</taxon>
        <taxon>Enoplea</taxon>
        <taxon>Dorylaimia</taxon>
        <taxon>Trichinellida</taxon>
        <taxon>Trichuridae</taxon>
        <taxon>Trichuris</taxon>
    </lineage>
</organism>